<dbReference type="AlphaFoldDB" id="A0A316V2X5"/>
<evidence type="ECO:0000313" key="9">
    <source>
        <dbReference type="Proteomes" id="UP000245771"/>
    </source>
</evidence>
<keyword evidence="9" id="KW-1185">Reference proteome</keyword>
<feature type="compositionally biased region" description="Polar residues" evidence="6">
    <location>
        <begin position="640"/>
        <end position="654"/>
    </location>
</feature>
<name>A0A316V2X5_9BASI</name>
<dbReference type="PANTHER" id="PTHR10015">
    <property type="entry name" value="HEAT SHOCK TRANSCRIPTION FACTOR"/>
    <property type="match status" value="1"/>
</dbReference>
<feature type="compositionally biased region" description="Polar residues" evidence="6">
    <location>
        <begin position="137"/>
        <end position="157"/>
    </location>
</feature>
<feature type="compositionally biased region" description="Acidic residues" evidence="6">
    <location>
        <begin position="619"/>
        <end position="632"/>
    </location>
</feature>
<protein>
    <recommendedName>
        <fullName evidence="7">HSF-type DNA-binding domain-containing protein</fullName>
    </recommendedName>
</protein>
<comment type="similarity">
    <text evidence="2 5">Belongs to the HSF family.</text>
</comment>
<evidence type="ECO:0000256" key="1">
    <source>
        <dbReference type="ARBA" id="ARBA00004123"/>
    </source>
</evidence>
<dbReference type="STRING" id="1280837.A0A316V2X5"/>
<dbReference type="Gene3D" id="1.10.10.10">
    <property type="entry name" value="Winged helix-like DNA-binding domain superfamily/Winged helix DNA-binding domain"/>
    <property type="match status" value="1"/>
</dbReference>
<feature type="region of interest" description="Disordered" evidence="6">
    <location>
        <begin position="309"/>
        <end position="336"/>
    </location>
</feature>
<feature type="compositionally biased region" description="Low complexity" evidence="6">
    <location>
        <begin position="312"/>
        <end position="324"/>
    </location>
</feature>
<feature type="domain" description="HSF-type DNA-binding" evidence="7">
    <location>
        <begin position="686"/>
        <end position="813"/>
    </location>
</feature>
<dbReference type="RefSeq" id="XP_025351906.1">
    <property type="nucleotide sequence ID" value="XM_025499674.1"/>
</dbReference>
<dbReference type="PANTHER" id="PTHR10015:SF427">
    <property type="entry name" value="HEAT SHOCK FACTOR PROTEIN"/>
    <property type="match status" value="1"/>
</dbReference>
<evidence type="ECO:0000259" key="7">
    <source>
        <dbReference type="SMART" id="SM00415"/>
    </source>
</evidence>
<feature type="compositionally biased region" description="Acidic residues" evidence="6">
    <location>
        <begin position="407"/>
        <end position="434"/>
    </location>
</feature>
<sequence length="843" mass="91591">MTSETEIRSRPLQRQAGFNVSQNGNDNNMKSNTSPSRIRTTTGDTVVRGSFDGDVEMGEEKRVVYPVPILRSQDLHKSNNDENGKDSDRSRNDLPTPPDHVGYNAKSEEERKAQLGSDVKLPSLHSTLISPRIATISSSHVSSGPASISSAQWSPGHSSDPHLYSISSQPYSNASVRPYLSTSFQTSAERGPGIVRGPPNASGLLPRHPQNDVMDDDDDDVFGNTAQGLGLHNTGEPSPPQLRRSNDMDREEGDAAGVFSFSSPYFGPRSLETADVPPLSPPPPGNDSRGSAYAQRMMSPSWTAASLGKMSLGGSSAEGASSTSRRPPYGTSPRNTMANAHAAYSRSLPSGAAGLPIGGQARRSSFQKRPAPGPGLLHPHSSYYKSTDRARSTSRSRPERSTRTMENVDDDETDEDEQMASREQDDDATEDEAEPQNHARYEKRYSRPEEAGYIQQPHRHPSGQPTTMSASYERAQSGLSRQYSSDRYAHLGMSRHHPYAASPSGASPSNGSILASYSPNNARVPIGRRRSSFGQGAMLSGSPSNGMMHALSHSPRYIQSIPTRDRPPIGSYTSASGGDYSHYAGSLPQHAQHSNLSGYGESPDANSSYNASRRRYEVYGDEEEEEEDEEESRPDHRRSIGNNGKSTHRSTSANRAVASAGAGGDVDSPEMLEVNAIRERLGGAANCSAFISKLWYLMCRPELYSKYIHWSESGDSVILSNDPDINNEFASEVLPKLFKHGNNASFVRQLNLYGFQRVPSSRLLDAAEIKAARRYANGNTISTALQLYGPHSSFAHPRFKKDQESMLPSMKPRSSKKTKKGGNQGDLSGGRGDSDVGEDEFAL</sequence>
<dbReference type="GeneID" id="37021455"/>
<feature type="compositionally biased region" description="Gly residues" evidence="6">
    <location>
        <begin position="822"/>
        <end position="831"/>
    </location>
</feature>
<proteinExistence type="inferred from homology"/>
<dbReference type="GO" id="GO:0005634">
    <property type="term" value="C:nucleus"/>
    <property type="evidence" value="ECO:0007669"/>
    <property type="project" value="UniProtKB-SubCell"/>
</dbReference>
<feature type="region of interest" description="Disordered" evidence="6">
    <location>
        <begin position="187"/>
        <end position="251"/>
    </location>
</feature>
<feature type="compositionally biased region" description="Basic and acidic residues" evidence="6">
    <location>
        <begin position="73"/>
        <end position="92"/>
    </location>
</feature>
<evidence type="ECO:0000256" key="5">
    <source>
        <dbReference type="RuleBase" id="RU004020"/>
    </source>
</evidence>
<organism evidence="8 9">
    <name type="scientific">Meira miltonrushii</name>
    <dbReference type="NCBI Taxonomy" id="1280837"/>
    <lineage>
        <taxon>Eukaryota</taxon>
        <taxon>Fungi</taxon>
        <taxon>Dikarya</taxon>
        <taxon>Basidiomycota</taxon>
        <taxon>Ustilaginomycotina</taxon>
        <taxon>Exobasidiomycetes</taxon>
        <taxon>Exobasidiales</taxon>
        <taxon>Brachybasidiaceae</taxon>
        <taxon>Meira</taxon>
    </lineage>
</organism>
<dbReference type="OrthoDB" id="60033at2759"/>
<dbReference type="EMBL" id="KZ819607">
    <property type="protein sequence ID" value="PWN31604.1"/>
    <property type="molecule type" value="Genomic_DNA"/>
</dbReference>
<reference evidence="8 9" key="1">
    <citation type="journal article" date="2018" name="Mol. Biol. Evol.">
        <title>Broad Genomic Sampling Reveals a Smut Pathogenic Ancestry of the Fungal Clade Ustilaginomycotina.</title>
        <authorList>
            <person name="Kijpornyongpan T."/>
            <person name="Mondo S.J."/>
            <person name="Barry K."/>
            <person name="Sandor L."/>
            <person name="Lee J."/>
            <person name="Lipzen A."/>
            <person name="Pangilinan J."/>
            <person name="LaButti K."/>
            <person name="Hainaut M."/>
            <person name="Henrissat B."/>
            <person name="Grigoriev I.V."/>
            <person name="Spatafora J.W."/>
            <person name="Aime M.C."/>
        </authorList>
    </citation>
    <scope>NUCLEOTIDE SEQUENCE [LARGE SCALE GENOMIC DNA]</scope>
    <source>
        <strain evidence="8 9">MCA 3882</strain>
    </source>
</reference>
<feature type="region of interest" description="Disordered" evidence="6">
    <location>
        <begin position="137"/>
        <end position="165"/>
    </location>
</feature>
<keyword evidence="3" id="KW-0238">DNA-binding</keyword>
<dbReference type="InterPro" id="IPR036390">
    <property type="entry name" value="WH_DNA-bd_sf"/>
</dbReference>
<gene>
    <name evidence="8" type="ORF">FA14DRAFT_162576</name>
</gene>
<dbReference type="GO" id="GO:0003700">
    <property type="term" value="F:DNA-binding transcription factor activity"/>
    <property type="evidence" value="ECO:0007669"/>
    <property type="project" value="InterPro"/>
</dbReference>
<feature type="compositionally biased region" description="Basic and acidic residues" evidence="6">
    <location>
        <begin position="386"/>
        <end position="403"/>
    </location>
</feature>
<feature type="region of interest" description="Disordered" evidence="6">
    <location>
        <begin position="798"/>
        <end position="843"/>
    </location>
</feature>
<dbReference type="GO" id="GO:0043565">
    <property type="term" value="F:sequence-specific DNA binding"/>
    <property type="evidence" value="ECO:0007669"/>
    <property type="project" value="InterPro"/>
</dbReference>
<evidence type="ECO:0000256" key="2">
    <source>
        <dbReference type="ARBA" id="ARBA00006403"/>
    </source>
</evidence>
<feature type="region of interest" description="Disordered" evidence="6">
    <location>
        <begin position="1"/>
        <end position="119"/>
    </location>
</feature>
<feature type="region of interest" description="Disordered" evidence="6">
    <location>
        <begin position="269"/>
        <end position="294"/>
    </location>
</feature>
<dbReference type="InterPro" id="IPR000232">
    <property type="entry name" value="HSF_DNA-bd"/>
</dbReference>
<dbReference type="Pfam" id="PF00447">
    <property type="entry name" value="HSF_DNA-bind"/>
    <property type="match status" value="1"/>
</dbReference>
<dbReference type="SUPFAM" id="SSF46785">
    <property type="entry name" value="Winged helix' DNA-binding domain"/>
    <property type="match status" value="1"/>
</dbReference>
<keyword evidence="4" id="KW-0539">Nucleus</keyword>
<comment type="subcellular location">
    <subcellularLocation>
        <location evidence="1">Nucleus</location>
    </subcellularLocation>
</comment>
<dbReference type="InParanoid" id="A0A316V2X5"/>
<accession>A0A316V2X5</accession>
<feature type="compositionally biased region" description="Polar residues" evidence="6">
    <location>
        <begin position="16"/>
        <end position="44"/>
    </location>
</feature>
<dbReference type="SMART" id="SM00415">
    <property type="entry name" value="HSF"/>
    <property type="match status" value="1"/>
</dbReference>
<dbReference type="InterPro" id="IPR036388">
    <property type="entry name" value="WH-like_DNA-bd_sf"/>
</dbReference>
<dbReference type="PRINTS" id="PR00056">
    <property type="entry name" value="HSFDOMAIN"/>
</dbReference>
<feature type="region of interest" description="Disordered" evidence="6">
    <location>
        <begin position="351"/>
        <end position="481"/>
    </location>
</feature>
<evidence type="ECO:0000256" key="6">
    <source>
        <dbReference type="SAM" id="MobiDB-lite"/>
    </source>
</evidence>
<evidence type="ECO:0000256" key="3">
    <source>
        <dbReference type="ARBA" id="ARBA00023125"/>
    </source>
</evidence>
<feature type="compositionally biased region" description="Basic and acidic residues" evidence="6">
    <location>
        <begin position="435"/>
        <end position="450"/>
    </location>
</feature>
<evidence type="ECO:0000256" key="4">
    <source>
        <dbReference type="ARBA" id="ARBA00023242"/>
    </source>
</evidence>
<evidence type="ECO:0000313" key="8">
    <source>
        <dbReference type="EMBL" id="PWN31604.1"/>
    </source>
</evidence>
<feature type="region of interest" description="Disordered" evidence="6">
    <location>
        <begin position="559"/>
        <end position="665"/>
    </location>
</feature>
<dbReference type="Proteomes" id="UP000245771">
    <property type="component" value="Unassembled WGS sequence"/>
</dbReference>